<gene>
    <name evidence="1" type="ORF">G7Y89_g8263</name>
</gene>
<dbReference type="AlphaFoldDB" id="A0A8H4RIZ6"/>
<proteinExistence type="predicted"/>
<dbReference type="EMBL" id="JAAMPI010000615">
    <property type="protein sequence ID" value="KAF4629883.1"/>
    <property type="molecule type" value="Genomic_DNA"/>
</dbReference>
<comment type="caution">
    <text evidence="1">The sequence shown here is derived from an EMBL/GenBank/DDBJ whole genome shotgun (WGS) entry which is preliminary data.</text>
</comment>
<sequence length="95" mass="10684">MDTPLVSVTILEVAKLPEFFLKTGVKYEEVEIGGSASDEDEDLVEVEDKEVLDTSHGDWLQCRCDWCWMEKVGGGVDRSAGFVSVMGTRKRKRSR</sequence>
<accession>A0A8H4RIZ6</accession>
<name>A0A8H4RIZ6_9HELO</name>
<evidence type="ECO:0000313" key="2">
    <source>
        <dbReference type="Proteomes" id="UP000566819"/>
    </source>
</evidence>
<evidence type="ECO:0000313" key="1">
    <source>
        <dbReference type="EMBL" id="KAF4629883.1"/>
    </source>
</evidence>
<keyword evidence="2" id="KW-1185">Reference proteome</keyword>
<dbReference type="Proteomes" id="UP000566819">
    <property type="component" value="Unassembled WGS sequence"/>
</dbReference>
<reference evidence="1 2" key="1">
    <citation type="submission" date="2020-03" db="EMBL/GenBank/DDBJ databases">
        <title>Draft Genome Sequence of Cudoniella acicularis.</title>
        <authorList>
            <person name="Buettner E."/>
            <person name="Kellner H."/>
        </authorList>
    </citation>
    <scope>NUCLEOTIDE SEQUENCE [LARGE SCALE GENOMIC DNA]</scope>
    <source>
        <strain evidence="1 2">DSM 108380</strain>
    </source>
</reference>
<organism evidence="1 2">
    <name type="scientific">Cudoniella acicularis</name>
    <dbReference type="NCBI Taxonomy" id="354080"/>
    <lineage>
        <taxon>Eukaryota</taxon>
        <taxon>Fungi</taxon>
        <taxon>Dikarya</taxon>
        <taxon>Ascomycota</taxon>
        <taxon>Pezizomycotina</taxon>
        <taxon>Leotiomycetes</taxon>
        <taxon>Helotiales</taxon>
        <taxon>Tricladiaceae</taxon>
        <taxon>Cudoniella</taxon>
    </lineage>
</organism>
<protein>
    <submittedName>
        <fullName evidence="1">Uncharacterized protein</fullName>
    </submittedName>
</protein>